<proteinExistence type="predicted"/>
<gene>
    <name evidence="2" type="ORF">DAD186_14160</name>
</gene>
<dbReference type="EMBL" id="CP012117">
    <property type="protein sequence ID" value="ANP27966.1"/>
    <property type="molecule type" value="Genomic_DNA"/>
</dbReference>
<dbReference type="AlphaFoldDB" id="A0A1B0ZJ45"/>
<dbReference type="RefSeq" id="WP_034373765.1">
    <property type="nucleotide sequence ID" value="NZ_CP012117.1"/>
</dbReference>
<accession>A0A1B0ZJ45</accession>
<dbReference type="KEGG" id="dva:DAD186_14160"/>
<organism evidence="2 3">
    <name type="scientific">Dermabacter vaginalis</name>
    <dbReference type="NCBI Taxonomy" id="1630135"/>
    <lineage>
        <taxon>Bacteria</taxon>
        <taxon>Bacillati</taxon>
        <taxon>Actinomycetota</taxon>
        <taxon>Actinomycetes</taxon>
        <taxon>Micrococcales</taxon>
        <taxon>Dermabacteraceae</taxon>
        <taxon>Dermabacter</taxon>
    </lineage>
</organism>
<evidence type="ECO:0000256" key="1">
    <source>
        <dbReference type="SAM" id="Phobius"/>
    </source>
</evidence>
<feature type="transmembrane region" description="Helical" evidence="1">
    <location>
        <begin position="20"/>
        <end position="40"/>
    </location>
</feature>
<keyword evidence="1" id="KW-0472">Membrane</keyword>
<dbReference type="STRING" id="1630135.DAD186_14160"/>
<keyword evidence="1" id="KW-0812">Transmembrane</keyword>
<keyword evidence="1" id="KW-1133">Transmembrane helix</keyword>
<sequence length="229" mass="25320">MTTPPASSKATLDQVVRHPVTWVLAALMLVFLVLTIVLSVKVAGGAASTNGSSESSAASEAEPEATEVLYSMKGEPYRDEYGSIMETSIDELDEYAPGCLLGFHSADDSTAYLNQVRACVSDEYFAQLVERKAMAPDFKELKDSVVQRQVVAGETTRKKWVWPEPKGRETQHIEIVDTLKDGSQRRTKATLTYDYEGIKFEWGEGTNLKSIRQTRVIGDPVIEEVHEGE</sequence>
<protein>
    <submittedName>
        <fullName evidence="2">Uncharacterized protein</fullName>
    </submittedName>
</protein>
<dbReference type="Proteomes" id="UP000092596">
    <property type="component" value="Chromosome"/>
</dbReference>
<reference evidence="2 3" key="1">
    <citation type="submission" date="2015-06" db="EMBL/GenBank/DDBJ databases">
        <title>Investigation of pathophysiology for high-risk pregnancy and development of treatment modality based on it.</title>
        <authorList>
            <person name="Kim B.-C."/>
            <person name="Lim S."/>
        </authorList>
    </citation>
    <scope>NUCLEOTIDE SEQUENCE [LARGE SCALE GENOMIC DNA]</scope>
    <source>
        <strain evidence="2 3">AD1-86</strain>
    </source>
</reference>
<evidence type="ECO:0000313" key="3">
    <source>
        <dbReference type="Proteomes" id="UP000092596"/>
    </source>
</evidence>
<name>A0A1B0ZJ45_9MICO</name>
<evidence type="ECO:0000313" key="2">
    <source>
        <dbReference type="EMBL" id="ANP27966.1"/>
    </source>
</evidence>